<dbReference type="Pfam" id="PF00078">
    <property type="entry name" value="RVT_1"/>
    <property type="match status" value="1"/>
</dbReference>
<dbReference type="Gene3D" id="3.10.10.10">
    <property type="entry name" value="HIV Type 1 Reverse Transcriptase, subunit A, domain 1"/>
    <property type="match status" value="1"/>
</dbReference>
<feature type="domain" description="TTF-type" evidence="2">
    <location>
        <begin position="92"/>
        <end position="184"/>
    </location>
</feature>
<protein>
    <recommendedName>
        <fullName evidence="2">TTF-type domain-containing protein</fullName>
    </recommendedName>
</protein>
<dbReference type="SUPFAM" id="SSF56672">
    <property type="entry name" value="DNA/RNA polymerases"/>
    <property type="match status" value="1"/>
</dbReference>
<evidence type="ECO:0000313" key="4">
    <source>
        <dbReference type="Proteomes" id="UP001172457"/>
    </source>
</evidence>
<organism evidence="3 4">
    <name type="scientific">Centaurea solstitialis</name>
    <name type="common">yellow star-thistle</name>
    <dbReference type="NCBI Taxonomy" id="347529"/>
    <lineage>
        <taxon>Eukaryota</taxon>
        <taxon>Viridiplantae</taxon>
        <taxon>Streptophyta</taxon>
        <taxon>Embryophyta</taxon>
        <taxon>Tracheophyta</taxon>
        <taxon>Spermatophyta</taxon>
        <taxon>Magnoliopsida</taxon>
        <taxon>eudicotyledons</taxon>
        <taxon>Gunneridae</taxon>
        <taxon>Pentapetalae</taxon>
        <taxon>asterids</taxon>
        <taxon>campanulids</taxon>
        <taxon>Asterales</taxon>
        <taxon>Asteraceae</taxon>
        <taxon>Carduoideae</taxon>
        <taxon>Cardueae</taxon>
        <taxon>Centaureinae</taxon>
        <taxon>Centaurea</taxon>
    </lineage>
</organism>
<feature type="compositionally biased region" description="Basic and acidic residues" evidence="1">
    <location>
        <begin position="1"/>
        <end position="10"/>
    </location>
</feature>
<dbReference type="Pfam" id="PF17919">
    <property type="entry name" value="RT_RNaseH_2"/>
    <property type="match status" value="1"/>
</dbReference>
<dbReference type="InterPro" id="IPR025398">
    <property type="entry name" value="DUF4371"/>
</dbReference>
<dbReference type="InterPro" id="IPR006580">
    <property type="entry name" value="Znf_TTF"/>
</dbReference>
<sequence length="700" mass="80894">MLKFFKKIDESSSSDIPKTTNVEETIAKDNEQETPLKYMKVDLDSLPADPGQRPSMEVYHVNQRDEIRRHYLQKGPCQPRNHAFERREIGGRIRKFSPSWFDDHKYWLEYSIELEAAFCLCCYLFKTDLKNQGGADNFVKGGFKAWNKRERLELHSNGGPHNLAVQKCQNLMKQAQSIATIFDKQTDSTKDKNRTKMCYYISSCPKVQNGTLDSVRLTSEGPRRNFDKKEVLKEREHACNMTLQEAMETPDVVSDMFPINNVYAYVLFDLSVNGSFVSIVFCPYLNKNASMLEQGYIVEMADGWSGQGGFDVVLGMDWLSDNHAHIICNKKMIKMQTPKGETIHVYGDRKKNDSKVIFALKKRKCFRKGGIAYLTYAINTKLEKKAMADVSIVREYPEVFPKELPGIPPEHYMEFRINLVPGVAPMEKTPYRLAPTKDGRMRMCIDYRELNKITIKNRYPLPRIDELIDQLQGASYFSKIDLRSRYHQLEVREEDIPKTAIRARYGNYEFLVMRFIQIFSKIETQLTTLTKKTVKFDWVETSSAPILSLPEGTKDFVVYSNASEIGLGCVLMQRSKAIAYASCQLKEHEKSTRCTTNVVAHTLNRKKMIEPIRVHVMWMNIQVDLVNQIQNAQKEALAEENIKEEMMVGHVKLLTIKSDGVYRFRNQVWIPYKGDLRDIVVGEAHKAKLCTQEVRRCIRT</sequence>
<gene>
    <name evidence="3" type="ORF">OSB04_023409</name>
</gene>
<dbReference type="InterPro" id="IPR041577">
    <property type="entry name" value="RT_RNaseH_2"/>
</dbReference>
<accession>A0AA38T2M6</accession>
<dbReference type="InterPro" id="IPR043502">
    <property type="entry name" value="DNA/RNA_pol_sf"/>
</dbReference>
<keyword evidence="4" id="KW-1185">Reference proteome</keyword>
<dbReference type="InterPro" id="IPR043128">
    <property type="entry name" value="Rev_trsase/Diguanyl_cyclase"/>
</dbReference>
<dbReference type="SMART" id="SM00597">
    <property type="entry name" value="ZnF_TTF"/>
    <property type="match status" value="1"/>
</dbReference>
<dbReference type="AlphaFoldDB" id="A0AA38T2M6"/>
<dbReference type="InterPro" id="IPR000477">
    <property type="entry name" value="RT_dom"/>
</dbReference>
<dbReference type="Gene3D" id="3.30.70.270">
    <property type="match status" value="1"/>
</dbReference>
<feature type="compositionally biased region" description="Polar residues" evidence="1">
    <location>
        <begin position="11"/>
        <end position="21"/>
    </location>
</feature>
<feature type="region of interest" description="Disordered" evidence="1">
    <location>
        <begin position="1"/>
        <end position="21"/>
    </location>
</feature>
<dbReference type="PANTHER" id="PTHR24559">
    <property type="entry name" value="TRANSPOSON TY3-I GAG-POL POLYPROTEIN"/>
    <property type="match status" value="1"/>
</dbReference>
<dbReference type="PANTHER" id="PTHR24559:SF427">
    <property type="entry name" value="RNA-DIRECTED DNA POLYMERASE"/>
    <property type="match status" value="1"/>
</dbReference>
<dbReference type="Proteomes" id="UP001172457">
    <property type="component" value="Chromosome 6"/>
</dbReference>
<comment type="caution">
    <text evidence="3">The sequence shown here is derived from an EMBL/GenBank/DDBJ whole genome shotgun (WGS) entry which is preliminary data.</text>
</comment>
<dbReference type="Pfam" id="PF08284">
    <property type="entry name" value="RVP_2"/>
    <property type="match status" value="2"/>
</dbReference>
<dbReference type="Pfam" id="PF14291">
    <property type="entry name" value="DUF4371"/>
    <property type="match status" value="1"/>
</dbReference>
<dbReference type="CDD" id="cd01647">
    <property type="entry name" value="RT_LTR"/>
    <property type="match status" value="1"/>
</dbReference>
<reference evidence="3" key="1">
    <citation type="submission" date="2023-03" db="EMBL/GenBank/DDBJ databases">
        <title>Chromosome-scale reference genome and RAD-based genetic map of yellow starthistle (Centaurea solstitialis) reveal putative structural variation and QTLs associated with invader traits.</title>
        <authorList>
            <person name="Reatini B."/>
            <person name="Cang F.A."/>
            <person name="Jiang Q."/>
            <person name="Mckibben M.T.W."/>
            <person name="Barker M.S."/>
            <person name="Rieseberg L.H."/>
            <person name="Dlugosch K.M."/>
        </authorList>
    </citation>
    <scope>NUCLEOTIDE SEQUENCE</scope>
    <source>
        <strain evidence="3">CAN-66</strain>
        <tissue evidence="3">Leaf</tissue>
    </source>
</reference>
<evidence type="ECO:0000256" key="1">
    <source>
        <dbReference type="SAM" id="MobiDB-lite"/>
    </source>
</evidence>
<name>A0AA38T2M6_9ASTR</name>
<dbReference type="EMBL" id="JARYMX010000006">
    <property type="protein sequence ID" value="KAJ9543702.1"/>
    <property type="molecule type" value="Genomic_DNA"/>
</dbReference>
<evidence type="ECO:0000313" key="3">
    <source>
        <dbReference type="EMBL" id="KAJ9543702.1"/>
    </source>
</evidence>
<evidence type="ECO:0000259" key="2">
    <source>
        <dbReference type="SMART" id="SM00597"/>
    </source>
</evidence>
<dbReference type="InterPro" id="IPR053134">
    <property type="entry name" value="RNA-dir_DNA_polymerase"/>
</dbReference>
<proteinExistence type="predicted"/>